<organism evidence="3 4">
    <name type="scientific">Scytalidium lignicola</name>
    <name type="common">Hyphomycete</name>
    <dbReference type="NCBI Taxonomy" id="5539"/>
    <lineage>
        <taxon>Eukaryota</taxon>
        <taxon>Fungi</taxon>
        <taxon>Dikarya</taxon>
        <taxon>Ascomycota</taxon>
        <taxon>Pezizomycotina</taxon>
        <taxon>Leotiomycetes</taxon>
        <taxon>Leotiomycetes incertae sedis</taxon>
        <taxon>Scytalidium</taxon>
    </lineage>
</organism>
<dbReference type="InterPro" id="IPR002347">
    <property type="entry name" value="SDR_fam"/>
</dbReference>
<dbReference type="Gene3D" id="3.40.50.720">
    <property type="entry name" value="NAD(P)-binding Rossmann-like Domain"/>
    <property type="match status" value="1"/>
</dbReference>
<dbReference type="SUPFAM" id="SSF51735">
    <property type="entry name" value="NAD(P)-binding Rossmann-fold domains"/>
    <property type="match status" value="1"/>
</dbReference>
<name>A0A3E2H054_SCYLI</name>
<keyword evidence="4" id="KW-1185">Reference proteome</keyword>
<comment type="caution">
    <text evidence="3">The sequence shown here is derived from an EMBL/GenBank/DDBJ whole genome shotgun (WGS) entry which is preliminary data.</text>
</comment>
<sequence length="205" mass="22122">MPTCSRVVFPALWLITVPETVPDVRAPNYKCFAGLFFSIISTDGIVARVLWSIPKKTLTKFTFKKPESAKENHVSSVTGASGAAPITTAQPGGSMSTFSLVDKVILVSGAGRGLGLTQAEALLEAGATVYALDRLPELCEDFFCVQKRATAELGTSFHYQNINVRETDGLIAIAGIQQKTLELDFSVKDVNRIFEINITGVFMTA</sequence>
<dbReference type="InterPro" id="IPR036291">
    <property type="entry name" value="NAD(P)-bd_dom_sf"/>
</dbReference>
<gene>
    <name evidence="3" type="ORF">B7463_g9974</name>
</gene>
<dbReference type="OrthoDB" id="1669814at2759"/>
<feature type="non-terminal residue" evidence="3">
    <location>
        <position position="1"/>
    </location>
</feature>
<dbReference type="GO" id="GO:0019290">
    <property type="term" value="P:siderophore biosynthetic process"/>
    <property type="evidence" value="ECO:0007669"/>
    <property type="project" value="InterPro"/>
</dbReference>
<dbReference type="InterPro" id="IPR003560">
    <property type="entry name" value="DHB_DH"/>
</dbReference>
<evidence type="ECO:0000313" key="3">
    <source>
        <dbReference type="EMBL" id="RFU26373.1"/>
    </source>
</evidence>
<dbReference type="AlphaFoldDB" id="A0A3E2H054"/>
<feature type="non-terminal residue" evidence="3">
    <location>
        <position position="205"/>
    </location>
</feature>
<dbReference type="PANTHER" id="PTHR43008:SF4">
    <property type="entry name" value="CHAIN DEHYDROGENASE, PUTATIVE (AFU_ORTHOLOGUE AFUA_4G08710)-RELATED"/>
    <property type="match status" value="1"/>
</dbReference>
<proteinExistence type="inferred from homology"/>
<dbReference type="GO" id="GO:0016616">
    <property type="term" value="F:oxidoreductase activity, acting on the CH-OH group of donors, NAD or NADP as acceptor"/>
    <property type="evidence" value="ECO:0007669"/>
    <property type="project" value="UniProtKB-ARBA"/>
</dbReference>
<evidence type="ECO:0000313" key="4">
    <source>
        <dbReference type="Proteomes" id="UP000258309"/>
    </source>
</evidence>
<evidence type="ECO:0000256" key="2">
    <source>
        <dbReference type="ARBA" id="ARBA00023002"/>
    </source>
</evidence>
<accession>A0A3E2H054</accession>
<dbReference type="Proteomes" id="UP000258309">
    <property type="component" value="Unassembled WGS sequence"/>
</dbReference>
<evidence type="ECO:0000256" key="1">
    <source>
        <dbReference type="ARBA" id="ARBA00006484"/>
    </source>
</evidence>
<dbReference type="Pfam" id="PF00106">
    <property type="entry name" value="adh_short"/>
    <property type="match status" value="1"/>
</dbReference>
<dbReference type="PANTHER" id="PTHR43008">
    <property type="entry name" value="BENZIL REDUCTASE"/>
    <property type="match status" value="1"/>
</dbReference>
<dbReference type="STRING" id="5539.A0A3E2H054"/>
<comment type="similarity">
    <text evidence="1">Belongs to the short-chain dehydrogenases/reductases (SDR) family.</text>
</comment>
<protein>
    <submittedName>
        <fullName evidence="3">Uncharacterized protein</fullName>
    </submittedName>
</protein>
<dbReference type="PRINTS" id="PR01397">
    <property type="entry name" value="DHBDHDRGNASE"/>
</dbReference>
<dbReference type="GO" id="GO:0008667">
    <property type="term" value="F:2,3-dihydro-2,3-dihydroxybenzoate dehydrogenase activity"/>
    <property type="evidence" value="ECO:0007669"/>
    <property type="project" value="InterPro"/>
</dbReference>
<keyword evidence="2" id="KW-0560">Oxidoreductase</keyword>
<reference evidence="3 4" key="1">
    <citation type="submission" date="2018-05" db="EMBL/GenBank/DDBJ databases">
        <title>Draft genome sequence of Scytalidium lignicola DSM 105466, a ubiquitous saprotrophic fungus.</title>
        <authorList>
            <person name="Buettner E."/>
            <person name="Gebauer A.M."/>
            <person name="Hofrichter M."/>
            <person name="Liers C."/>
            <person name="Kellner H."/>
        </authorList>
    </citation>
    <scope>NUCLEOTIDE SEQUENCE [LARGE SCALE GENOMIC DNA]</scope>
    <source>
        <strain evidence="3 4">DSM 105466</strain>
    </source>
</reference>
<dbReference type="GO" id="GO:0050664">
    <property type="term" value="F:oxidoreductase activity, acting on NAD(P)H, oxygen as acceptor"/>
    <property type="evidence" value="ECO:0007669"/>
    <property type="project" value="TreeGrafter"/>
</dbReference>
<dbReference type="EMBL" id="NCSJ02000266">
    <property type="protein sequence ID" value="RFU26373.1"/>
    <property type="molecule type" value="Genomic_DNA"/>
</dbReference>